<protein>
    <recommendedName>
        <fullName evidence="1">SnoaL-like domain-containing protein</fullName>
    </recommendedName>
</protein>
<organism evidence="2">
    <name type="scientific">uncultured Mycobacterium sp</name>
    <dbReference type="NCBI Taxonomy" id="171292"/>
    <lineage>
        <taxon>Bacteria</taxon>
        <taxon>Bacillati</taxon>
        <taxon>Actinomycetota</taxon>
        <taxon>Actinomycetes</taxon>
        <taxon>Mycobacteriales</taxon>
        <taxon>Mycobacteriaceae</taxon>
        <taxon>Mycobacterium</taxon>
        <taxon>environmental samples</taxon>
    </lineage>
</organism>
<accession>A0A1Y5PB34</accession>
<sequence length="107" mass="11876">MSISERYIDAVNQADIDTLMSLFSPTATLSHPAGLFTDAEAIRNFYSSVVFAGKAVTEIRARFTDGDAEILQIRASSPLGERGNYVHAADVFRIQDGLIEQLDIYYR</sequence>
<dbReference type="Pfam" id="PF12680">
    <property type="entry name" value="SnoaL_2"/>
    <property type="match status" value="1"/>
</dbReference>
<dbReference type="InterPro" id="IPR037401">
    <property type="entry name" value="SnoaL-like"/>
</dbReference>
<evidence type="ECO:0000259" key="1">
    <source>
        <dbReference type="Pfam" id="PF12680"/>
    </source>
</evidence>
<reference evidence="2" key="1">
    <citation type="submission" date="2016-03" db="EMBL/GenBank/DDBJ databases">
        <authorList>
            <person name="Ploux O."/>
        </authorList>
    </citation>
    <scope>NUCLEOTIDE SEQUENCE</scope>
    <source>
        <strain evidence="2">UC10</strain>
    </source>
</reference>
<dbReference type="AlphaFoldDB" id="A0A1Y5PB34"/>
<dbReference type="InterPro" id="IPR032710">
    <property type="entry name" value="NTF2-like_dom_sf"/>
</dbReference>
<feature type="domain" description="SnoaL-like" evidence="1">
    <location>
        <begin position="5"/>
        <end position="99"/>
    </location>
</feature>
<dbReference type="Gene3D" id="3.10.450.50">
    <property type="match status" value="1"/>
</dbReference>
<dbReference type="EMBL" id="FLQS01000012">
    <property type="protein sequence ID" value="SBS74549.1"/>
    <property type="molecule type" value="Genomic_DNA"/>
</dbReference>
<evidence type="ECO:0000313" key="2">
    <source>
        <dbReference type="EMBL" id="SBS74549.1"/>
    </source>
</evidence>
<name>A0A1Y5PB34_9MYCO</name>
<dbReference type="SUPFAM" id="SSF54427">
    <property type="entry name" value="NTF2-like"/>
    <property type="match status" value="1"/>
</dbReference>
<gene>
    <name evidence="2" type="ORF">MHPYR_20087</name>
</gene>
<proteinExistence type="predicted"/>